<proteinExistence type="predicted"/>
<evidence type="ECO:0000313" key="2">
    <source>
        <dbReference type="Proteomes" id="UP001205890"/>
    </source>
</evidence>
<protein>
    <recommendedName>
        <fullName evidence="3">Epimerase</fullName>
    </recommendedName>
</protein>
<comment type="caution">
    <text evidence="1">The sequence shown here is derived from an EMBL/GenBank/DDBJ whole genome shotgun (WGS) entry which is preliminary data.</text>
</comment>
<dbReference type="PANTHER" id="PTHR43000">
    <property type="entry name" value="DTDP-D-GLUCOSE 4,6-DEHYDRATASE-RELATED"/>
    <property type="match status" value="1"/>
</dbReference>
<dbReference type="SUPFAM" id="SSF51735">
    <property type="entry name" value="NAD(P)-binding Rossmann-fold domains"/>
    <property type="match status" value="1"/>
</dbReference>
<dbReference type="EMBL" id="JANCLU010000003">
    <property type="protein sequence ID" value="MCP8937756.1"/>
    <property type="molecule type" value="Genomic_DNA"/>
</dbReference>
<dbReference type="RefSeq" id="WP_254739040.1">
    <property type="nucleotide sequence ID" value="NZ_JANCLU010000003.1"/>
</dbReference>
<name>A0ABT1L8C1_9HYPH</name>
<reference evidence="1 2" key="1">
    <citation type="submission" date="2022-07" db="EMBL/GenBank/DDBJ databases">
        <authorList>
            <person name="Li W.-J."/>
            <person name="Deng Q.-Q."/>
        </authorList>
    </citation>
    <scope>NUCLEOTIDE SEQUENCE [LARGE SCALE GENOMIC DNA]</scope>
    <source>
        <strain evidence="1 2">SYSU M60028</strain>
    </source>
</reference>
<organism evidence="1 2">
    <name type="scientific">Alsobacter ponti</name>
    <dbReference type="NCBI Taxonomy" id="2962936"/>
    <lineage>
        <taxon>Bacteria</taxon>
        <taxon>Pseudomonadati</taxon>
        <taxon>Pseudomonadota</taxon>
        <taxon>Alphaproteobacteria</taxon>
        <taxon>Hyphomicrobiales</taxon>
        <taxon>Alsobacteraceae</taxon>
        <taxon>Alsobacter</taxon>
    </lineage>
</organism>
<evidence type="ECO:0000313" key="1">
    <source>
        <dbReference type="EMBL" id="MCP8937756.1"/>
    </source>
</evidence>
<evidence type="ECO:0008006" key="3">
    <source>
        <dbReference type="Google" id="ProtNLM"/>
    </source>
</evidence>
<sequence>MAAKKVLVVGGTGVTGPFVVNGLIHRGHHVTIFHSGRHEVEFDEPVEHIHGDAHFPETIAAALGNREFDVTFALYGRLRYVADHMAGRTGQFISSGGVFYRGWSRRDAAVRGEDDVVYSTLAMPANEDHPLASESAASFLRKAVATEQHVRELHDRGAFSLSHFRLPRIYGPRALAGVEWAIIRRLIDKRRRIILPDGGMIAETRAYAANAAHMMLLALDHPREAAGQVFNAADERTTTMREWVMTIAAALGVRDVDLVSVPYQLAFPSFPYARDPFVAGHRMLDISKAKRLLAYQDLVPFEEAIARTVAWYRDHPPDPGGEIERQLGDPFDYGAEDALLDRMDELARSIAAIPRQAYSFVHPYRHPKAPEPAVPH</sequence>
<dbReference type="Proteomes" id="UP001205890">
    <property type="component" value="Unassembled WGS sequence"/>
</dbReference>
<keyword evidence="2" id="KW-1185">Reference proteome</keyword>
<accession>A0ABT1L8C1</accession>
<gene>
    <name evidence="1" type="ORF">NK718_04455</name>
</gene>
<dbReference type="InterPro" id="IPR036291">
    <property type="entry name" value="NAD(P)-bd_dom_sf"/>
</dbReference>
<dbReference type="Gene3D" id="3.40.50.720">
    <property type="entry name" value="NAD(P)-binding Rossmann-like Domain"/>
    <property type="match status" value="1"/>
</dbReference>